<organism evidence="2">
    <name type="scientific">Perkinsus marinus (strain ATCC 50983 / TXsc)</name>
    <dbReference type="NCBI Taxonomy" id="423536"/>
    <lineage>
        <taxon>Eukaryota</taxon>
        <taxon>Sar</taxon>
        <taxon>Alveolata</taxon>
        <taxon>Perkinsozoa</taxon>
        <taxon>Perkinsea</taxon>
        <taxon>Perkinsida</taxon>
        <taxon>Perkinsidae</taxon>
        <taxon>Perkinsus</taxon>
    </lineage>
</organism>
<dbReference type="OrthoDB" id="10462085at2759"/>
<evidence type="ECO:0000313" key="1">
    <source>
        <dbReference type="EMBL" id="EER13730.1"/>
    </source>
</evidence>
<dbReference type="RefSeq" id="XP_002781935.1">
    <property type="nucleotide sequence ID" value="XM_002781889.1"/>
</dbReference>
<dbReference type="EMBL" id="GG674929">
    <property type="protein sequence ID" value="EER13730.1"/>
    <property type="molecule type" value="Genomic_DNA"/>
</dbReference>
<dbReference type="Proteomes" id="UP000007800">
    <property type="component" value="Unassembled WGS sequence"/>
</dbReference>
<accession>C5KP55</accession>
<dbReference type="GeneID" id="9043436"/>
<dbReference type="InParanoid" id="C5KP55"/>
<sequence>MNDVVLRIPANTQSSDEIIKKSVSEVTISTALLPGAELSYVIENIKNPDEVGPSSWEITTYLDTTIKDAKLNAEGFEVLVRIDVDTRESKADPRVYGAKESTIYFSMMSSHLLHGGSVLELYAPPGYVFYNNSFVSLSGIVEVEGQHGSELVSFHLSAMLIGENYVSLEITAPKGFKFSIGSSCVTNSSTEDQWSVFNDCNSDENVATLTTATNVLNAGQTIIDMVCVNPDATPLDNSWRLALYLDANISHYWYIQVEDGYEIKAMEAQFLGSNRLGVSAPGFFTFVSSQEIVGPIQIDITPPVGYELKCTPSYRVGLLTPPQCEEQIGTTGSAIKLQFSEVSIDQGIGFTVAIEIVNPGAPLTPDPDTGISRNTFELILRDTEGNTIDANMAVLGMDLANVPIIGSALAWDAVEAQSISKVQIVLKISRDMQPEEVLEIHVEAPQDVAMTAPSNVVLSDNIPVSDVAPVSVAGNRLIIRLMRASLSLGLVTEVEGLREGTVIINFSVKNPSQLPNANYWVVKMLGEDRVLVFQHVFEGYSLS</sequence>
<evidence type="ECO:0000313" key="2">
    <source>
        <dbReference type="Proteomes" id="UP000007800"/>
    </source>
</evidence>
<name>C5KP55_PERM5</name>
<gene>
    <name evidence="1" type="ORF">Pmar_PMAR013622</name>
</gene>
<protein>
    <submittedName>
        <fullName evidence="1">Uncharacterized protein</fullName>
    </submittedName>
</protein>
<proteinExistence type="predicted"/>
<dbReference type="OMA" id="YGAKEST"/>
<keyword evidence="2" id="KW-1185">Reference proteome</keyword>
<reference evidence="1 2" key="1">
    <citation type="submission" date="2008-07" db="EMBL/GenBank/DDBJ databases">
        <authorList>
            <person name="El-Sayed N."/>
            <person name="Caler E."/>
            <person name="Inman J."/>
            <person name="Amedeo P."/>
            <person name="Hass B."/>
            <person name="Wortman J."/>
        </authorList>
    </citation>
    <scope>NUCLEOTIDE SEQUENCE [LARGE SCALE GENOMIC DNA]</scope>
    <source>
        <strain evidence="2">ATCC 50983 / TXsc</strain>
    </source>
</reference>
<dbReference type="AlphaFoldDB" id="C5KP55"/>